<dbReference type="RefSeq" id="XP_018453780.1">
    <property type="nucleotide sequence ID" value="XM_018598278.1"/>
</dbReference>
<reference evidence="5" key="2">
    <citation type="submission" date="2025-08" db="UniProtKB">
        <authorList>
            <consortium name="RefSeq"/>
        </authorList>
    </citation>
    <scope>IDENTIFICATION</scope>
    <source>
        <tissue evidence="5">Leaf</tissue>
    </source>
</reference>
<organism evidence="4 5">
    <name type="scientific">Raphanus sativus</name>
    <name type="common">Radish</name>
    <name type="synonym">Raphanus raphanistrum var. sativus</name>
    <dbReference type="NCBI Taxonomy" id="3726"/>
    <lineage>
        <taxon>Eukaryota</taxon>
        <taxon>Viridiplantae</taxon>
        <taxon>Streptophyta</taxon>
        <taxon>Embryophyta</taxon>
        <taxon>Tracheophyta</taxon>
        <taxon>Spermatophyta</taxon>
        <taxon>Magnoliopsida</taxon>
        <taxon>eudicotyledons</taxon>
        <taxon>Gunneridae</taxon>
        <taxon>Pentapetalae</taxon>
        <taxon>rosids</taxon>
        <taxon>malvids</taxon>
        <taxon>Brassicales</taxon>
        <taxon>Brassicaceae</taxon>
        <taxon>Brassiceae</taxon>
        <taxon>Raphanus</taxon>
    </lineage>
</organism>
<evidence type="ECO:0000256" key="2">
    <source>
        <dbReference type="SAM" id="Phobius"/>
    </source>
</evidence>
<keyword evidence="1" id="KW-0732">Signal</keyword>
<evidence type="ECO:0000259" key="3">
    <source>
        <dbReference type="Pfam" id="PF05617"/>
    </source>
</evidence>
<keyword evidence="2" id="KW-0812">Transmembrane</keyword>
<gene>
    <name evidence="5" type="primary">LOC108824912</name>
</gene>
<feature type="transmembrane region" description="Helical" evidence="2">
    <location>
        <begin position="7"/>
        <end position="26"/>
    </location>
</feature>
<accession>A0A6J0L0T6</accession>
<dbReference type="AlphaFoldDB" id="A0A6J0L0T6"/>
<reference evidence="4" key="1">
    <citation type="journal article" date="2019" name="Database">
        <title>The radish genome database (RadishGD): an integrated information resource for radish genomics.</title>
        <authorList>
            <person name="Yu H.J."/>
            <person name="Baek S."/>
            <person name="Lee Y.J."/>
            <person name="Cho A."/>
            <person name="Mun J.H."/>
        </authorList>
    </citation>
    <scope>NUCLEOTIDE SEQUENCE [LARGE SCALE GENOMIC DNA]</scope>
    <source>
        <strain evidence="4">cv. WK10039</strain>
    </source>
</reference>
<dbReference type="OrthoDB" id="1073903at2759"/>
<dbReference type="Pfam" id="PF05617">
    <property type="entry name" value="Prolamin_like"/>
    <property type="match status" value="1"/>
</dbReference>
<evidence type="ECO:0000256" key="1">
    <source>
        <dbReference type="ARBA" id="ARBA00022729"/>
    </source>
</evidence>
<evidence type="ECO:0000313" key="4">
    <source>
        <dbReference type="Proteomes" id="UP000504610"/>
    </source>
</evidence>
<feature type="domain" description="Prolamin-like" evidence="3">
    <location>
        <begin position="49"/>
        <end position="96"/>
    </location>
</feature>
<evidence type="ECO:0000313" key="5">
    <source>
        <dbReference type="RefSeq" id="XP_018453780.1"/>
    </source>
</evidence>
<dbReference type="Proteomes" id="UP000504610">
    <property type="component" value="Chromosome 9"/>
</dbReference>
<protein>
    <submittedName>
        <fullName evidence="5">Uncharacterized protein LOC108824912</fullName>
    </submittedName>
</protein>
<name>A0A6J0L0T6_RAPSA</name>
<keyword evidence="4" id="KW-1185">Reference proteome</keyword>
<proteinExistence type="predicted"/>
<sequence>MSGSKRIVCLSIIVMMVMILSISQNINCVSDSAFAPSEEKRLFHKPSSCVEDARTIPNCVHAVKHFHFKNVTKECCIVLFGIPEDCLGILFPRRFFYRFMLKITCKLLGIIKV</sequence>
<dbReference type="InterPro" id="IPR008502">
    <property type="entry name" value="Prolamin-like"/>
</dbReference>
<keyword evidence="2" id="KW-1133">Transmembrane helix</keyword>
<dbReference type="GeneID" id="108824912"/>
<dbReference type="KEGG" id="rsz:108824912"/>
<keyword evidence="2" id="KW-0472">Membrane</keyword>